<name>A0ACC0XBK4_9ROSI</name>
<gene>
    <name evidence="1" type="ORF">Pint_19609</name>
</gene>
<sequence length="23" mass="2892">MRNCIKKLHNFQLSDNFCWFSIF</sequence>
<evidence type="ECO:0000313" key="1">
    <source>
        <dbReference type="EMBL" id="KAJ0014415.1"/>
    </source>
</evidence>
<organism evidence="1 2">
    <name type="scientific">Pistacia integerrima</name>
    <dbReference type="NCBI Taxonomy" id="434235"/>
    <lineage>
        <taxon>Eukaryota</taxon>
        <taxon>Viridiplantae</taxon>
        <taxon>Streptophyta</taxon>
        <taxon>Embryophyta</taxon>
        <taxon>Tracheophyta</taxon>
        <taxon>Spermatophyta</taxon>
        <taxon>Magnoliopsida</taxon>
        <taxon>eudicotyledons</taxon>
        <taxon>Gunneridae</taxon>
        <taxon>Pentapetalae</taxon>
        <taxon>rosids</taxon>
        <taxon>malvids</taxon>
        <taxon>Sapindales</taxon>
        <taxon>Anacardiaceae</taxon>
        <taxon>Pistacia</taxon>
    </lineage>
</organism>
<keyword evidence="2" id="KW-1185">Reference proteome</keyword>
<dbReference type="Proteomes" id="UP001163603">
    <property type="component" value="Chromosome 13"/>
</dbReference>
<proteinExistence type="predicted"/>
<reference evidence="2" key="1">
    <citation type="journal article" date="2023" name="G3 (Bethesda)">
        <title>Genome assembly and association tests identify interacting loci associated with vigor, precocity, and sex in interspecific pistachio rootstocks.</title>
        <authorList>
            <person name="Palmer W."/>
            <person name="Jacygrad E."/>
            <person name="Sagayaradj S."/>
            <person name="Cavanaugh K."/>
            <person name="Han R."/>
            <person name="Bertier L."/>
            <person name="Beede B."/>
            <person name="Kafkas S."/>
            <person name="Golino D."/>
            <person name="Preece J."/>
            <person name="Michelmore R."/>
        </authorList>
    </citation>
    <scope>NUCLEOTIDE SEQUENCE [LARGE SCALE GENOMIC DNA]</scope>
</reference>
<dbReference type="EMBL" id="CM047748">
    <property type="protein sequence ID" value="KAJ0014415.1"/>
    <property type="molecule type" value="Genomic_DNA"/>
</dbReference>
<comment type="caution">
    <text evidence="1">The sequence shown here is derived from an EMBL/GenBank/DDBJ whole genome shotgun (WGS) entry which is preliminary data.</text>
</comment>
<accession>A0ACC0XBK4</accession>
<protein>
    <submittedName>
        <fullName evidence="1">Uncharacterized protein</fullName>
    </submittedName>
</protein>
<evidence type="ECO:0000313" key="2">
    <source>
        <dbReference type="Proteomes" id="UP001163603"/>
    </source>
</evidence>